<dbReference type="GeneID" id="127565073"/>
<gene>
    <name evidence="10 11" type="primary">LOC127565073</name>
</gene>
<keyword evidence="9" id="KW-1185">Reference proteome</keyword>
<sequence length="517" mass="60048">MIREIHYDSLELNEEDQAEFRKKTNKIIVEDEYGGKLLRTRIFSPDNRTEREFTIHNSLDDVNIVKLIRREEDENGKLFYIYEYADRGTVSNYLCNVENQNKYSLKLSWMVQCARALIYMHGMNPKIVHNDLRARHLLLCHNFKTVKIFDFSKATLSHDESKDIRSFGILLWEILVAKSNNDMENDKDMIDALIKLCCCEQPPKMIVIANILEIIYQNSLKENISWNNLELGEILGMGSFGIVYKARWMTQNGTREIAIKRILNSNNNVVDQREVRYLRLLKHENIMRFYGTTMDNEKRIILAMEYADGGTLDHFLHHGNRTVSNKGKLNWMLQCAKGVAFLHQQQPIVIHRDLKPQNLLLYNDYRTLKLCDFGTVRSLATLSIHCVGTAPYMAPEVSERQLSTEKCDVFSFGILCWEIMIQSKPFAHLYQFGPEAIINRVRQNERPSIDHVEDETGHIKAMIEQCWDMNPIVRPTMKALVAVLSIDPNSYVANNNMINLLQDISDEDFADQASNRS</sequence>
<reference evidence="10 11" key="1">
    <citation type="submission" date="2025-04" db="UniProtKB">
        <authorList>
            <consortium name="RefSeq"/>
        </authorList>
    </citation>
    <scope>IDENTIFICATION</scope>
    <source>
        <strain evidence="10 11">15112-1751.03</strain>
        <tissue evidence="10 11">Whole Adult</tissue>
    </source>
</reference>
<dbReference type="AlphaFoldDB" id="A0A9C6W7M7"/>
<keyword evidence="5 10" id="KW-0418">Kinase</keyword>
<dbReference type="InterPro" id="IPR000719">
    <property type="entry name" value="Prot_kinase_dom"/>
</dbReference>
<evidence type="ECO:0000313" key="10">
    <source>
        <dbReference type="RefSeq" id="XP_051858100.1"/>
    </source>
</evidence>
<dbReference type="InterPro" id="IPR001245">
    <property type="entry name" value="Ser-Thr/Tyr_kinase_cat_dom"/>
</dbReference>
<dbReference type="Pfam" id="PF07714">
    <property type="entry name" value="PK_Tyr_Ser-Thr"/>
    <property type="match status" value="2"/>
</dbReference>
<evidence type="ECO:0000256" key="4">
    <source>
        <dbReference type="ARBA" id="ARBA00022741"/>
    </source>
</evidence>
<dbReference type="Proteomes" id="UP000515160">
    <property type="component" value="Chromosome 2L"/>
</dbReference>
<evidence type="ECO:0000313" key="9">
    <source>
        <dbReference type="Proteomes" id="UP000515160"/>
    </source>
</evidence>
<evidence type="ECO:0000256" key="7">
    <source>
        <dbReference type="PROSITE-ProRule" id="PRU10141"/>
    </source>
</evidence>
<dbReference type="GO" id="GO:0043123">
    <property type="term" value="P:positive regulation of canonical NF-kappaB signal transduction"/>
    <property type="evidence" value="ECO:0007669"/>
    <property type="project" value="TreeGrafter"/>
</dbReference>
<dbReference type="InterPro" id="IPR008271">
    <property type="entry name" value="Ser/Thr_kinase_AS"/>
</dbReference>
<keyword evidence="3" id="KW-0808">Transferase</keyword>
<dbReference type="PANTHER" id="PTHR46716">
    <property type="entry name" value="MITOGEN-ACTIVATED PROTEIN KINASE KINASE KINASE 7"/>
    <property type="match status" value="1"/>
</dbReference>
<comment type="similarity">
    <text evidence="1">Belongs to the protein kinase superfamily. STE Ser/Thr protein kinase family. MAP kinase kinase kinase subfamily.</text>
</comment>
<feature type="domain" description="Protein kinase" evidence="8">
    <location>
        <begin position="1"/>
        <end position="235"/>
    </location>
</feature>
<evidence type="ECO:0000256" key="1">
    <source>
        <dbReference type="ARBA" id="ARBA00006529"/>
    </source>
</evidence>
<dbReference type="RefSeq" id="XP_051858100.1">
    <property type="nucleotide sequence ID" value="XM_052002140.1"/>
</dbReference>
<evidence type="ECO:0000256" key="5">
    <source>
        <dbReference type="ARBA" id="ARBA00022777"/>
    </source>
</evidence>
<dbReference type="GO" id="GO:0019899">
    <property type="term" value="F:enzyme binding"/>
    <property type="evidence" value="ECO:0007669"/>
    <property type="project" value="UniProtKB-ARBA"/>
</dbReference>
<dbReference type="OrthoDB" id="339325at2759"/>
<dbReference type="PROSITE" id="PS00107">
    <property type="entry name" value="PROTEIN_KINASE_ATP"/>
    <property type="match status" value="1"/>
</dbReference>
<evidence type="ECO:0000256" key="3">
    <source>
        <dbReference type="ARBA" id="ARBA00022679"/>
    </source>
</evidence>
<keyword evidence="4 7" id="KW-0547">Nucleotide-binding</keyword>
<evidence type="ECO:0000259" key="8">
    <source>
        <dbReference type="PROSITE" id="PS50011"/>
    </source>
</evidence>
<dbReference type="GO" id="GO:0006950">
    <property type="term" value="P:response to stress"/>
    <property type="evidence" value="ECO:0007669"/>
    <property type="project" value="UniProtKB-ARBA"/>
</dbReference>
<evidence type="ECO:0000256" key="6">
    <source>
        <dbReference type="ARBA" id="ARBA00022840"/>
    </source>
</evidence>
<dbReference type="GO" id="GO:0005524">
    <property type="term" value="F:ATP binding"/>
    <property type="evidence" value="ECO:0007669"/>
    <property type="project" value="UniProtKB-UniRule"/>
</dbReference>
<keyword evidence="2" id="KW-0723">Serine/threonine-protein kinase</keyword>
<evidence type="ECO:0000256" key="2">
    <source>
        <dbReference type="ARBA" id="ARBA00022527"/>
    </source>
</evidence>
<name>A0A9C6W7M7_DROAB</name>
<dbReference type="Gene3D" id="1.10.510.10">
    <property type="entry name" value="Transferase(Phosphotransferase) domain 1"/>
    <property type="match status" value="2"/>
</dbReference>
<keyword evidence="6 7" id="KW-0067">ATP-binding</keyword>
<evidence type="ECO:0000313" key="11">
    <source>
        <dbReference type="RefSeq" id="XP_051858101.1"/>
    </source>
</evidence>
<dbReference type="PROSITE" id="PS00108">
    <property type="entry name" value="PROTEIN_KINASE_ST"/>
    <property type="match status" value="1"/>
</dbReference>
<accession>A0A9C6W7M7</accession>
<dbReference type="RefSeq" id="XP_051858101.1">
    <property type="nucleotide sequence ID" value="XM_052002141.1"/>
</dbReference>
<dbReference type="PROSITE" id="PS50011">
    <property type="entry name" value="PROTEIN_KINASE_DOM"/>
    <property type="match status" value="2"/>
</dbReference>
<feature type="domain" description="Protein kinase" evidence="8">
    <location>
        <begin position="229"/>
        <end position="492"/>
    </location>
</feature>
<proteinExistence type="inferred from homology"/>
<feature type="binding site" evidence="7">
    <location>
        <position position="260"/>
    </location>
    <ligand>
        <name>ATP</name>
        <dbReference type="ChEBI" id="CHEBI:30616"/>
    </ligand>
</feature>
<dbReference type="SMART" id="SM00220">
    <property type="entry name" value="S_TKc"/>
    <property type="match status" value="1"/>
</dbReference>
<dbReference type="InterPro" id="IPR017441">
    <property type="entry name" value="Protein_kinase_ATP_BS"/>
</dbReference>
<dbReference type="GO" id="GO:0007254">
    <property type="term" value="P:JNK cascade"/>
    <property type="evidence" value="ECO:0007669"/>
    <property type="project" value="TreeGrafter"/>
</dbReference>
<organism evidence="9 10">
    <name type="scientific">Drosophila albomicans</name>
    <name type="common">Fruit fly</name>
    <dbReference type="NCBI Taxonomy" id="7291"/>
    <lineage>
        <taxon>Eukaryota</taxon>
        <taxon>Metazoa</taxon>
        <taxon>Ecdysozoa</taxon>
        <taxon>Arthropoda</taxon>
        <taxon>Hexapoda</taxon>
        <taxon>Insecta</taxon>
        <taxon>Pterygota</taxon>
        <taxon>Neoptera</taxon>
        <taxon>Endopterygota</taxon>
        <taxon>Diptera</taxon>
        <taxon>Brachycera</taxon>
        <taxon>Muscomorpha</taxon>
        <taxon>Ephydroidea</taxon>
        <taxon>Drosophilidae</taxon>
        <taxon>Drosophila</taxon>
    </lineage>
</organism>
<dbReference type="SUPFAM" id="SSF56112">
    <property type="entry name" value="Protein kinase-like (PK-like)"/>
    <property type="match status" value="2"/>
</dbReference>
<dbReference type="GO" id="GO:0006955">
    <property type="term" value="P:immune response"/>
    <property type="evidence" value="ECO:0007669"/>
    <property type="project" value="TreeGrafter"/>
</dbReference>
<dbReference type="PANTHER" id="PTHR46716:SF1">
    <property type="entry name" value="MITOGEN-ACTIVATED PROTEIN KINASE KINASE KINASE 7"/>
    <property type="match status" value="1"/>
</dbReference>
<dbReference type="GO" id="GO:0004709">
    <property type="term" value="F:MAP kinase kinase kinase activity"/>
    <property type="evidence" value="ECO:0007669"/>
    <property type="project" value="TreeGrafter"/>
</dbReference>
<dbReference type="InterPro" id="IPR011009">
    <property type="entry name" value="Kinase-like_dom_sf"/>
</dbReference>
<protein>
    <submittedName>
        <fullName evidence="10 11">Probable serine/threonine-protein kinase drkB</fullName>
    </submittedName>
</protein>